<evidence type="ECO:0000313" key="3">
    <source>
        <dbReference type="Proteomes" id="UP000525923"/>
    </source>
</evidence>
<feature type="signal peptide" evidence="1">
    <location>
        <begin position="1"/>
        <end position="19"/>
    </location>
</feature>
<gene>
    <name evidence="2" type="ORF">HNQ44_001721</name>
</gene>
<dbReference type="PROSITE" id="PS51257">
    <property type="entry name" value="PROKAR_LIPOPROTEIN"/>
    <property type="match status" value="1"/>
</dbReference>
<feature type="chain" id="PRO_5039170898" description="DUF3221 domain-containing protein" evidence="1">
    <location>
        <begin position="20"/>
        <end position="110"/>
    </location>
</feature>
<organism evidence="2 3">
    <name type="scientific">Planococcus koreensis</name>
    <dbReference type="NCBI Taxonomy" id="112331"/>
    <lineage>
        <taxon>Bacteria</taxon>
        <taxon>Bacillati</taxon>
        <taxon>Bacillota</taxon>
        <taxon>Bacilli</taxon>
        <taxon>Bacillales</taxon>
        <taxon>Caryophanaceae</taxon>
        <taxon>Planococcus</taxon>
    </lineage>
</organism>
<comment type="caution">
    <text evidence="2">The sequence shown here is derived from an EMBL/GenBank/DDBJ whole genome shotgun (WGS) entry which is preliminary data.</text>
</comment>
<dbReference type="RefSeq" id="WP_135502028.1">
    <property type="nucleotide sequence ID" value="NZ_JACHHE010000004.1"/>
</dbReference>
<dbReference type="Proteomes" id="UP000525923">
    <property type="component" value="Unassembled WGS sequence"/>
</dbReference>
<proteinExistence type="predicted"/>
<dbReference type="AlphaFoldDB" id="A0A7W8FSS3"/>
<evidence type="ECO:0008006" key="4">
    <source>
        <dbReference type="Google" id="ProtNLM"/>
    </source>
</evidence>
<keyword evidence="1" id="KW-0732">Signal</keyword>
<name>A0A7W8FSS3_9BACL</name>
<dbReference type="OrthoDB" id="9909189at2"/>
<evidence type="ECO:0000313" key="2">
    <source>
        <dbReference type="EMBL" id="MBB5180293.1"/>
    </source>
</evidence>
<accession>A0A7W8FSS3</accession>
<evidence type="ECO:0000256" key="1">
    <source>
        <dbReference type="SAM" id="SignalP"/>
    </source>
</evidence>
<sequence length="110" mass="12723">MKKTFLYTLMLLFLLPLLAGCNGPPLLKGDYSGMEIIKHGELVYKTNDVRETKELVDMINRSKREETITQELPEPVGTLTFHRESEEITLPLYEEGVVINEYFVYASFDF</sequence>
<protein>
    <recommendedName>
        <fullName evidence="4">DUF3221 domain-containing protein</fullName>
    </recommendedName>
</protein>
<dbReference type="EMBL" id="JACHHE010000004">
    <property type="protein sequence ID" value="MBB5180293.1"/>
    <property type="molecule type" value="Genomic_DNA"/>
</dbReference>
<reference evidence="2 3" key="1">
    <citation type="submission" date="2020-08" db="EMBL/GenBank/DDBJ databases">
        <title>Genomic Encyclopedia of Type Strains, Phase IV (KMG-IV): sequencing the most valuable type-strain genomes for metagenomic binning, comparative biology and taxonomic classification.</title>
        <authorList>
            <person name="Goeker M."/>
        </authorList>
    </citation>
    <scope>NUCLEOTIDE SEQUENCE [LARGE SCALE GENOMIC DNA]</scope>
    <source>
        <strain evidence="2 3">DSM 15895</strain>
    </source>
</reference>
<keyword evidence="3" id="KW-1185">Reference proteome</keyword>